<dbReference type="CDD" id="cd02511">
    <property type="entry name" value="Beta4Glucosyltransferase"/>
    <property type="match status" value="2"/>
</dbReference>
<dbReference type="InterPro" id="IPR019734">
    <property type="entry name" value="TPR_rpt"/>
</dbReference>
<proteinExistence type="inferred from homology"/>
<dbReference type="InterPro" id="IPR001173">
    <property type="entry name" value="Glyco_trans_2-like"/>
</dbReference>
<dbReference type="SUPFAM" id="SSF53448">
    <property type="entry name" value="Nucleotide-diphospho-sugar transferases"/>
    <property type="match status" value="2"/>
</dbReference>
<dbReference type="Gene3D" id="1.25.40.10">
    <property type="entry name" value="Tetratricopeptide repeat domain"/>
    <property type="match status" value="1"/>
</dbReference>
<comment type="similarity">
    <text evidence="1">Belongs to the glycosyltransferase 2 family. WaaE/KdtX subfamily.</text>
</comment>
<dbReference type="EMBL" id="DRLD01000180">
    <property type="protein sequence ID" value="HED10345.1"/>
    <property type="molecule type" value="Genomic_DNA"/>
</dbReference>
<dbReference type="InterPro" id="IPR029044">
    <property type="entry name" value="Nucleotide-diphossugar_trans"/>
</dbReference>
<organism evidence="4">
    <name type="scientific">Caldithrix abyssi</name>
    <dbReference type="NCBI Taxonomy" id="187145"/>
    <lineage>
        <taxon>Bacteria</taxon>
        <taxon>Pseudomonadati</taxon>
        <taxon>Calditrichota</taxon>
        <taxon>Calditrichia</taxon>
        <taxon>Calditrichales</taxon>
        <taxon>Calditrichaceae</taxon>
        <taxon>Caldithrix</taxon>
    </lineage>
</organism>
<name>A0A7V1LLT7_CALAY</name>
<reference evidence="4" key="1">
    <citation type="journal article" date="2020" name="mSystems">
        <title>Genome- and Community-Level Interaction Insights into Carbon Utilization and Element Cycling Functions of Hydrothermarchaeota in Hydrothermal Sediment.</title>
        <authorList>
            <person name="Zhou Z."/>
            <person name="Liu Y."/>
            <person name="Xu W."/>
            <person name="Pan J."/>
            <person name="Luo Z.H."/>
            <person name="Li M."/>
        </authorList>
    </citation>
    <scope>NUCLEOTIDE SEQUENCE [LARGE SCALE GENOMIC DNA]</scope>
    <source>
        <strain evidence="4">HyVt-456</strain>
    </source>
</reference>
<dbReference type="InterPro" id="IPR011990">
    <property type="entry name" value="TPR-like_helical_dom_sf"/>
</dbReference>
<evidence type="ECO:0000259" key="3">
    <source>
        <dbReference type="Pfam" id="PF00535"/>
    </source>
</evidence>
<dbReference type="AlphaFoldDB" id="A0A7V1LLT7"/>
<dbReference type="PROSITE" id="PS50005">
    <property type="entry name" value="TPR"/>
    <property type="match status" value="1"/>
</dbReference>
<evidence type="ECO:0000313" key="4">
    <source>
        <dbReference type="EMBL" id="HED10345.1"/>
    </source>
</evidence>
<protein>
    <submittedName>
        <fullName evidence="4">Glycosyltransferase family 2 protein</fullName>
    </submittedName>
</protein>
<gene>
    <name evidence="4" type="ORF">ENJ10_06630</name>
</gene>
<dbReference type="PANTHER" id="PTHR43630">
    <property type="entry name" value="POLY-BETA-1,6-N-ACETYL-D-GLUCOSAMINE SYNTHASE"/>
    <property type="match status" value="1"/>
</dbReference>
<comment type="caution">
    <text evidence="4">The sequence shown here is derived from an EMBL/GenBank/DDBJ whole genome shotgun (WGS) entry which is preliminary data.</text>
</comment>
<feature type="domain" description="Glycosyltransferase 2-like" evidence="3">
    <location>
        <begin position="7"/>
        <end position="125"/>
    </location>
</feature>
<sequence length="641" mass="74069">MEKPLISLCMIVKNEALRLEKTLEAARPHVDEMVIVDTGSSDGTQDIARRFTDRVYTYEWNDDFSAARNFAISKCSGRWLLNLDADHVLHVDAHIDLREILKNTTYLAYFVDERSVAPGKKYASLHRMLLFRNKPGFRYRGIIHEHPMDSIQAYAEKNHSGKAWANLPGVFLEHSGYTDPRLKLQRNRPILEKAVAREEDNFHYRYKLLLTYKALDEMDIYGLELNKSVRLILDKNPPMRESVIGIWALYGEWAREHGTAESLEIFKSGARQIGAKSFWKDGRLTLALSRVLIDDNDPAAAHDILKRNIQQGISAPHISFSDEDKLEVAALWLWTAVEVLPVEEILKIMARRRQLFQKARIDEEALRDHIVKNYPALVSWCRYEPEKESTPAGVSISLCMITRDEEKNLPRCLDSVKELVDEIIIVDTGSKDRTMEIARDYGAKVLRFEWKGDFATMRNLALKEARHPWILHLDADEELESLDRETLRLVLDQSAEGLAVVLRNHQPAGDMVRYLDERQIRFFRNKPSIRYRNKVHEQIGPSILEQGGEIVDANIIIHHYGYEKNNEQRARRNLQMLSSELRERPDDAYVLFKLGETYKALNDFSHAAEFLKKALRNPGGNIGNEIKEMIYLRLAQIELSN</sequence>
<dbReference type="PANTHER" id="PTHR43630:SF2">
    <property type="entry name" value="GLYCOSYLTRANSFERASE"/>
    <property type="match status" value="1"/>
</dbReference>
<accession>A0A7V1LLT7</accession>
<evidence type="ECO:0000256" key="1">
    <source>
        <dbReference type="ARBA" id="ARBA00038494"/>
    </source>
</evidence>
<feature type="non-terminal residue" evidence="4">
    <location>
        <position position="641"/>
    </location>
</feature>
<keyword evidence="2" id="KW-0802">TPR repeat</keyword>
<dbReference type="Proteomes" id="UP000886005">
    <property type="component" value="Unassembled WGS sequence"/>
</dbReference>
<dbReference type="Gene3D" id="3.90.550.10">
    <property type="entry name" value="Spore Coat Polysaccharide Biosynthesis Protein SpsA, Chain A"/>
    <property type="match status" value="2"/>
</dbReference>
<dbReference type="Pfam" id="PF00535">
    <property type="entry name" value="Glycos_transf_2"/>
    <property type="match status" value="2"/>
</dbReference>
<feature type="domain" description="Glycosyltransferase 2-like" evidence="3">
    <location>
        <begin position="397"/>
        <end position="517"/>
    </location>
</feature>
<feature type="repeat" description="TPR" evidence="2">
    <location>
        <begin position="588"/>
        <end position="621"/>
    </location>
</feature>
<evidence type="ECO:0000256" key="2">
    <source>
        <dbReference type="PROSITE-ProRule" id="PRU00339"/>
    </source>
</evidence>